<evidence type="ECO:0000313" key="1">
    <source>
        <dbReference type="EMBL" id="MCE5172038.1"/>
    </source>
</evidence>
<sequence length="138" mass="15397">MQLLQGKMTGRKYDTNELVRELGPLGFSIGGNWDYAGGSFDCALNDEQTVWLRLPFHAVNGTFDADSAETVLVQLERPYVLKHQYQTGNDPSADAQLFGSLVNQFQSPTDKDASLQEEELKLARAKLDEAEDKLDTNK</sequence>
<accession>A0ABS8YJG6</accession>
<dbReference type="SUPFAM" id="SSF160755">
    <property type="entry name" value="YugN-like"/>
    <property type="match status" value="1"/>
</dbReference>
<gene>
    <name evidence="1" type="ORF">LQV63_22400</name>
</gene>
<proteinExistence type="predicted"/>
<dbReference type="Pfam" id="PF08868">
    <property type="entry name" value="YugN"/>
    <property type="match status" value="1"/>
</dbReference>
<name>A0ABS8YJG6_9BACL</name>
<organism evidence="1 2">
    <name type="scientific">Paenibacillus profundus</name>
    <dbReference type="NCBI Taxonomy" id="1173085"/>
    <lineage>
        <taxon>Bacteria</taxon>
        <taxon>Bacillati</taxon>
        <taxon>Bacillota</taxon>
        <taxon>Bacilli</taxon>
        <taxon>Bacillales</taxon>
        <taxon>Paenibacillaceae</taxon>
        <taxon>Paenibacillus</taxon>
    </lineage>
</organism>
<dbReference type="EMBL" id="JAJNBZ010000023">
    <property type="protein sequence ID" value="MCE5172038.1"/>
    <property type="molecule type" value="Genomic_DNA"/>
</dbReference>
<dbReference type="InterPro" id="IPR036491">
    <property type="entry name" value="YugN-like_sf"/>
</dbReference>
<dbReference type="InterPro" id="IPR014967">
    <property type="entry name" value="Uncharacterised_YugN-like"/>
</dbReference>
<dbReference type="RefSeq" id="WP_233698336.1">
    <property type="nucleotide sequence ID" value="NZ_JAJNBZ010000023.1"/>
</dbReference>
<keyword evidence="2" id="KW-1185">Reference proteome</keyword>
<dbReference type="Gene3D" id="3.30.310.100">
    <property type="entry name" value="YugN-like"/>
    <property type="match status" value="1"/>
</dbReference>
<reference evidence="1 2" key="1">
    <citation type="submission" date="2021-11" db="EMBL/GenBank/DDBJ databases">
        <title>Draft genome sequence of Paenibacillus profundus YoMME, a new Gram-positive bacteria with exoelectrogenic properties.</title>
        <authorList>
            <person name="Hubenova Y."/>
            <person name="Hubenova E."/>
            <person name="Manasiev Y."/>
            <person name="Peykov S."/>
            <person name="Mitov M."/>
        </authorList>
    </citation>
    <scope>NUCLEOTIDE SEQUENCE [LARGE SCALE GENOMIC DNA]</scope>
    <source>
        <strain evidence="1 2">YoMME</strain>
    </source>
</reference>
<evidence type="ECO:0000313" key="2">
    <source>
        <dbReference type="Proteomes" id="UP001199916"/>
    </source>
</evidence>
<protein>
    <submittedName>
        <fullName evidence="1">YugN-like family protein</fullName>
    </submittedName>
</protein>
<comment type="caution">
    <text evidence="1">The sequence shown here is derived from an EMBL/GenBank/DDBJ whole genome shotgun (WGS) entry which is preliminary data.</text>
</comment>
<dbReference type="Proteomes" id="UP001199916">
    <property type="component" value="Unassembled WGS sequence"/>
</dbReference>